<keyword evidence="4" id="KW-0479">Metal-binding</keyword>
<organism evidence="8 9">
    <name type="scientific">Lasiosphaeria hispida</name>
    <dbReference type="NCBI Taxonomy" id="260671"/>
    <lineage>
        <taxon>Eukaryota</taxon>
        <taxon>Fungi</taxon>
        <taxon>Dikarya</taxon>
        <taxon>Ascomycota</taxon>
        <taxon>Pezizomycotina</taxon>
        <taxon>Sordariomycetes</taxon>
        <taxon>Sordariomycetidae</taxon>
        <taxon>Sordariales</taxon>
        <taxon>Lasiosphaeriaceae</taxon>
        <taxon>Lasiosphaeria</taxon>
    </lineage>
</organism>
<protein>
    <submittedName>
        <fullName evidence="8">Cytochrome P450</fullName>
    </submittedName>
</protein>
<evidence type="ECO:0000256" key="7">
    <source>
        <dbReference type="ARBA" id="ARBA00023033"/>
    </source>
</evidence>
<evidence type="ECO:0000313" key="9">
    <source>
        <dbReference type="Proteomes" id="UP001275084"/>
    </source>
</evidence>
<evidence type="ECO:0000256" key="2">
    <source>
        <dbReference type="ARBA" id="ARBA00010617"/>
    </source>
</evidence>
<comment type="caution">
    <text evidence="8">The sequence shown here is derived from an EMBL/GenBank/DDBJ whole genome shotgun (WGS) entry which is preliminary data.</text>
</comment>
<keyword evidence="3" id="KW-0349">Heme</keyword>
<evidence type="ECO:0000256" key="3">
    <source>
        <dbReference type="ARBA" id="ARBA00022617"/>
    </source>
</evidence>
<evidence type="ECO:0000256" key="4">
    <source>
        <dbReference type="ARBA" id="ARBA00022723"/>
    </source>
</evidence>
<evidence type="ECO:0000256" key="5">
    <source>
        <dbReference type="ARBA" id="ARBA00023002"/>
    </source>
</evidence>
<sequence length="217" mass="24382">MTPNITTKLIYGYSVNSQNPSERAELPILPGFEAPDRENIGMHMDAGKACVETRGALWTDRWLLPTNEFNAHCAAVHEYAGWVTQDPTELRSQALNVLTAGRDTTASLMGWTFYFLCRYPEIFDRLRGQILERFGPCIASAPNNIEFKDLRDSIPYVSLVINETLRLALVIPLNERVALRDTVLPQGGGPDGDESLFVPKGRRVLIPTYAMTRRKDL</sequence>
<dbReference type="EMBL" id="JAUIQD010000004">
    <property type="protein sequence ID" value="KAK3352855.1"/>
    <property type="molecule type" value="Genomic_DNA"/>
</dbReference>
<keyword evidence="9" id="KW-1185">Reference proteome</keyword>
<dbReference type="PRINTS" id="PR00463">
    <property type="entry name" value="EP450I"/>
</dbReference>
<dbReference type="GO" id="GO:0020037">
    <property type="term" value="F:heme binding"/>
    <property type="evidence" value="ECO:0007669"/>
    <property type="project" value="InterPro"/>
</dbReference>
<dbReference type="SUPFAM" id="SSF48264">
    <property type="entry name" value="Cytochrome P450"/>
    <property type="match status" value="1"/>
</dbReference>
<dbReference type="GO" id="GO:0005506">
    <property type="term" value="F:iron ion binding"/>
    <property type="evidence" value="ECO:0007669"/>
    <property type="project" value="InterPro"/>
</dbReference>
<dbReference type="InterPro" id="IPR047146">
    <property type="entry name" value="Cyt_P450_E_CYP52_fungi"/>
</dbReference>
<reference evidence="8" key="2">
    <citation type="submission" date="2023-06" db="EMBL/GenBank/DDBJ databases">
        <authorList>
            <consortium name="Lawrence Berkeley National Laboratory"/>
            <person name="Haridas S."/>
            <person name="Hensen N."/>
            <person name="Bonometti L."/>
            <person name="Westerberg I."/>
            <person name="Brannstrom I.O."/>
            <person name="Guillou S."/>
            <person name="Cros-Aarteil S."/>
            <person name="Calhoun S."/>
            <person name="Kuo A."/>
            <person name="Mondo S."/>
            <person name="Pangilinan J."/>
            <person name="Riley R."/>
            <person name="Labutti K."/>
            <person name="Andreopoulos B."/>
            <person name="Lipzen A."/>
            <person name="Chen C."/>
            <person name="Yanf M."/>
            <person name="Daum C."/>
            <person name="Ng V."/>
            <person name="Clum A."/>
            <person name="Steindorff A."/>
            <person name="Ohm R."/>
            <person name="Martin F."/>
            <person name="Silar P."/>
            <person name="Natvig D."/>
            <person name="Lalanne C."/>
            <person name="Gautier V."/>
            <person name="Ament-Velasquez S.L."/>
            <person name="Kruys A."/>
            <person name="Hutchinson M.I."/>
            <person name="Powell A.J."/>
            <person name="Barry K."/>
            <person name="Miller A.N."/>
            <person name="Grigoriev I.V."/>
            <person name="Debuchy R."/>
            <person name="Gladieux P."/>
            <person name="Thoren M.H."/>
            <person name="Johannesson H."/>
        </authorList>
    </citation>
    <scope>NUCLEOTIDE SEQUENCE</scope>
    <source>
        <strain evidence="8">CBS 955.72</strain>
    </source>
</reference>
<proteinExistence type="inferred from homology"/>
<dbReference type="InterPro" id="IPR001128">
    <property type="entry name" value="Cyt_P450"/>
</dbReference>
<comment type="cofactor">
    <cofactor evidence="1">
        <name>heme</name>
        <dbReference type="ChEBI" id="CHEBI:30413"/>
    </cofactor>
</comment>
<dbReference type="Pfam" id="PF00067">
    <property type="entry name" value="p450"/>
    <property type="match status" value="1"/>
</dbReference>
<dbReference type="AlphaFoldDB" id="A0AAJ0MDV6"/>
<accession>A0AAJ0MDV6</accession>
<keyword evidence="6" id="KW-0408">Iron</keyword>
<keyword evidence="7" id="KW-0503">Monooxygenase</keyword>
<keyword evidence="5" id="KW-0560">Oxidoreductase</keyword>
<dbReference type="PANTHER" id="PTHR24287">
    <property type="entry name" value="P450, PUTATIVE (EUROFUNG)-RELATED"/>
    <property type="match status" value="1"/>
</dbReference>
<comment type="similarity">
    <text evidence="2">Belongs to the cytochrome P450 family.</text>
</comment>
<dbReference type="PRINTS" id="PR00385">
    <property type="entry name" value="P450"/>
</dbReference>
<dbReference type="PANTHER" id="PTHR24287:SF1">
    <property type="entry name" value="P450, PUTATIVE (EUROFUNG)-RELATED"/>
    <property type="match status" value="1"/>
</dbReference>
<dbReference type="GO" id="GO:0004497">
    <property type="term" value="F:monooxygenase activity"/>
    <property type="evidence" value="ECO:0007669"/>
    <property type="project" value="UniProtKB-KW"/>
</dbReference>
<evidence type="ECO:0000256" key="6">
    <source>
        <dbReference type="ARBA" id="ARBA00023004"/>
    </source>
</evidence>
<dbReference type="InterPro" id="IPR036396">
    <property type="entry name" value="Cyt_P450_sf"/>
</dbReference>
<dbReference type="Proteomes" id="UP001275084">
    <property type="component" value="Unassembled WGS sequence"/>
</dbReference>
<gene>
    <name evidence="8" type="ORF">B0T25DRAFT_606925</name>
</gene>
<dbReference type="InterPro" id="IPR002401">
    <property type="entry name" value="Cyt_P450_E_grp-I"/>
</dbReference>
<name>A0AAJ0MDV6_9PEZI</name>
<dbReference type="GO" id="GO:0016705">
    <property type="term" value="F:oxidoreductase activity, acting on paired donors, with incorporation or reduction of molecular oxygen"/>
    <property type="evidence" value="ECO:0007669"/>
    <property type="project" value="InterPro"/>
</dbReference>
<evidence type="ECO:0000313" key="8">
    <source>
        <dbReference type="EMBL" id="KAK3352855.1"/>
    </source>
</evidence>
<reference evidence="8" key="1">
    <citation type="journal article" date="2023" name="Mol. Phylogenet. Evol.">
        <title>Genome-scale phylogeny and comparative genomics of the fungal order Sordariales.</title>
        <authorList>
            <person name="Hensen N."/>
            <person name="Bonometti L."/>
            <person name="Westerberg I."/>
            <person name="Brannstrom I.O."/>
            <person name="Guillou S."/>
            <person name="Cros-Aarteil S."/>
            <person name="Calhoun S."/>
            <person name="Haridas S."/>
            <person name="Kuo A."/>
            <person name="Mondo S."/>
            <person name="Pangilinan J."/>
            <person name="Riley R."/>
            <person name="LaButti K."/>
            <person name="Andreopoulos B."/>
            <person name="Lipzen A."/>
            <person name="Chen C."/>
            <person name="Yan M."/>
            <person name="Daum C."/>
            <person name="Ng V."/>
            <person name="Clum A."/>
            <person name="Steindorff A."/>
            <person name="Ohm R.A."/>
            <person name="Martin F."/>
            <person name="Silar P."/>
            <person name="Natvig D.O."/>
            <person name="Lalanne C."/>
            <person name="Gautier V."/>
            <person name="Ament-Velasquez S.L."/>
            <person name="Kruys A."/>
            <person name="Hutchinson M.I."/>
            <person name="Powell A.J."/>
            <person name="Barry K."/>
            <person name="Miller A.N."/>
            <person name="Grigoriev I.V."/>
            <person name="Debuchy R."/>
            <person name="Gladieux P."/>
            <person name="Hiltunen Thoren M."/>
            <person name="Johannesson H."/>
        </authorList>
    </citation>
    <scope>NUCLEOTIDE SEQUENCE</scope>
    <source>
        <strain evidence="8">CBS 955.72</strain>
    </source>
</reference>
<evidence type="ECO:0000256" key="1">
    <source>
        <dbReference type="ARBA" id="ARBA00001971"/>
    </source>
</evidence>
<dbReference type="Gene3D" id="1.10.630.10">
    <property type="entry name" value="Cytochrome P450"/>
    <property type="match status" value="1"/>
</dbReference>